<evidence type="ECO:0000259" key="2">
    <source>
        <dbReference type="Pfam" id="PF02894"/>
    </source>
</evidence>
<dbReference type="SUPFAM" id="SSF55347">
    <property type="entry name" value="Glyceraldehyde-3-phosphate dehydrogenase-like, C-terminal domain"/>
    <property type="match status" value="1"/>
</dbReference>
<evidence type="ECO:0000259" key="1">
    <source>
        <dbReference type="Pfam" id="PF01408"/>
    </source>
</evidence>
<feature type="domain" description="Gfo/Idh/MocA-like oxidoreductase N-terminal" evidence="1">
    <location>
        <begin position="34"/>
        <end position="146"/>
    </location>
</feature>
<evidence type="ECO:0008006" key="5">
    <source>
        <dbReference type="Google" id="ProtNLM"/>
    </source>
</evidence>
<accession>A0A8J5XQI3</accession>
<sequence length="448" mass="48999">MTRTANVQTIYDSAASLASTHEDFTSLISPGEPLRFGVVGTGCIGREHLSNLKLHPGATVVAIADPDATSRALAAQLLGADAVFDAYESYAPLLARKDVDVVIIATPNHTHIDVLRDALPTCKHVLCEKPLCTTVEDCLRVLDLHESIPASRRGLLWVGMEYRYMAPLQRIARELRDGTIGAMRMLSIREHRFPFLQKVGDWNRFSAKTGGSLVEKACHFFDLICHLNNLAPRSAAQPGRPMPVAVYATGGQALNHLDESYVDGGTPDVLDHAYVLIDFENRARASLELCMFAEASAFQFEVSAVGERGKLEAFMPGHGDKDEDHALPNVRIGRRAEELVRRDWKSSRPPGPELTRARVEHLAVHADARIVAAGDHHGSTFIELDHVVRAVKTHAAFAHVSVADSILAVALGAATHLSIAAERRVRLSELVDVERLRSMLDEHDAVLA</sequence>
<evidence type="ECO:0000313" key="3">
    <source>
        <dbReference type="EMBL" id="KAG8466532.1"/>
    </source>
</evidence>
<dbReference type="Gene3D" id="3.40.50.720">
    <property type="entry name" value="NAD(P)-binding Rossmann-like Domain"/>
    <property type="match status" value="1"/>
</dbReference>
<keyword evidence="4" id="KW-1185">Reference proteome</keyword>
<dbReference type="Pfam" id="PF01408">
    <property type="entry name" value="GFO_IDH_MocA"/>
    <property type="match status" value="1"/>
</dbReference>
<dbReference type="Proteomes" id="UP000751190">
    <property type="component" value="Unassembled WGS sequence"/>
</dbReference>
<dbReference type="SUPFAM" id="SSF51735">
    <property type="entry name" value="NAD(P)-binding Rossmann-fold domains"/>
    <property type="match status" value="1"/>
</dbReference>
<reference evidence="3" key="1">
    <citation type="submission" date="2021-05" db="EMBL/GenBank/DDBJ databases">
        <title>The genome of the haptophyte Pavlova lutheri (Diacronema luteri, Pavlovales) - a model for lipid biosynthesis in eukaryotic algae.</title>
        <authorList>
            <person name="Hulatt C.J."/>
            <person name="Posewitz M.C."/>
        </authorList>
    </citation>
    <scope>NUCLEOTIDE SEQUENCE</scope>
    <source>
        <strain evidence="3">NIVA-4/92</strain>
    </source>
</reference>
<dbReference type="EMBL" id="JAGTXO010000007">
    <property type="protein sequence ID" value="KAG8466532.1"/>
    <property type="molecule type" value="Genomic_DNA"/>
</dbReference>
<proteinExistence type="predicted"/>
<dbReference type="InterPro" id="IPR036291">
    <property type="entry name" value="NAD(P)-bd_dom_sf"/>
</dbReference>
<gene>
    <name evidence="3" type="ORF">KFE25_007911</name>
</gene>
<dbReference type="Pfam" id="PF02894">
    <property type="entry name" value="GFO_IDH_MocA_C"/>
    <property type="match status" value="1"/>
</dbReference>
<protein>
    <recommendedName>
        <fullName evidence="5">Oxidoreductase</fullName>
    </recommendedName>
</protein>
<dbReference type="InterPro" id="IPR000683">
    <property type="entry name" value="Gfo/Idh/MocA-like_OxRdtase_N"/>
</dbReference>
<organism evidence="3 4">
    <name type="scientific">Diacronema lutheri</name>
    <name type="common">Unicellular marine alga</name>
    <name type="synonym">Monochrysis lutheri</name>
    <dbReference type="NCBI Taxonomy" id="2081491"/>
    <lineage>
        <taxon>Eukaryota</taxon>
        <taxon>Haptista</taxon>
        <taxon>Haptophyta</taxon>
        <taxon>Pavlovophyceae</taxon>
        <taxon>Pavlovales</taxon>
        <taxon>Pavlovaceae</taxon>
        <taxon>Diacronema</taxon>
    </lineage>
</organism>
<dbReference type="InterPro" id="IPR004104">
    <property type="entry name" value="Gfo/Idh/MocA-like_OxRdtase_C"/>
</dbReference>
<dbReference type="PANTHER" id="PTHR43593:SF1">
    <property type="entry name" value="INOSITOL 2-DEHYDROGENASE"/>
    <property type="match status" value="1"/>
</dbReference>
<name>A0A8J5XQI3_DIALT</name>
<dbReference type="PANTHER" id="PTHR43593">
    <property type="match status" value="1"/>
</dbReference>
<evidence type="ECO:0000313" key="4">
    <source>
        <dbReference type="Proteomes" id="UP000751190"/>
    </source>
</evidence>
<dbReference type="OMA" id="VAMEYRY"/>
<dbReference type="AlphaFoldDB" id="A0A8J5XQI3"/>
<comment type="caution">
    <text evidence="3">The sequence shown here is derived from an EMBL/GenBank/DDBJ whole genome shotgun (WGS) entry which is preliminary data.</text>
</comment>
<dbReference type="GO" id="GO:0000166">
    <property type="term" value="F:nucleotide binding"/>
    <property type="evidence" value="ECO:0007669"/>
    <property type="project" value="InterPro"/>
</dbReference>
<dbReference type="OrthoDB" id="446809at2759"/>
<dbReference type="InterPro" id="IPR050424">
    <property type="entry name" value="Gfo-Idh-MocA_inositol_DH"/>
</dbReference>
<feature type="domain" description="Gfo/Idh/MocA-like oxidoreductase C-terminal" evidence="2">
    <location>
        <begin position="175"/>
        <end position="426"/>
    </location>
</feature>
<dbReference type="Gene3D" id="3.30.360.10">
    <property type="entry name" value="Dihydrodipicolinate Reductase, domain 2"/>
    <property type="match status" value="1"/>
</dbReference>